<protein>
    <submittedName>
        <fullName evidence="3">ChaN family lipoprotein</fullName>
    </submittedName>
</protein>
<dbReference type="InterPro" id="IPR007314">
    <property type="entry name" value="Cofac_haem-bd_dom"/>
</dbReference>
<feature type="domain" description="Haem-binding uptake Tiki superfamily ChaN" evidence="2">
    <location>
        <begin position="25"/>
        <end position="220"/>
    </location>
</feature>
<evidence type="ECO:0000256" key="1">
    <source>
        <dbReference type="SAM" id="SignalP"/>
    </source>
</evidence>
<accession>A0ABS6J813</accession>
<gene>
    <name evidence="3" type="ORF">GU927_018735</name>
</gene>
<proteinExistence type="predicted"/>
<name>A0ABS6J813_9RHOB</name>
<reference evidence="3 4" key="1">
    <citation type="submission" date="2021-06" db="EMBL/GenBank/DDBJ databases">
        <title>Rhodobacteraceae bacterium strain HSP-20.</title>
        <authorList>
            <person name="Chen W.-M."/>
        </authorList>
    </citation>
    <scope>NUCLEOTIDE SEQUENCE [LARGE SCALE GENOMIC DNA]</scope>
    <source>
        <strain evidence="3 4">HSP-20</strain>
    </source>
</reference>
<dbReference type="CDD" id="cd14727">
    <property type="entry name" value="ChanN-like"/>
    <property type="match status" value="1"/>
</dbReference>
<comment type="caution">
    <text evidence="3">The sequence shown here is derived from an EMBL/GenBank/DDBJ whole genome shotgun (WGS) entry which is preliminary data.</text>
</comment>
<dbReference type="Proteomes" id="UP000731907">
    <property type="component" value="Unassembled WGS sequence"/>
</dbReference>
<sequence>MRAALALCAALACPAGAREIGAEALDSLPQVDVVVLGEVHDNPAHHAHQARAVRALDPAALVFEMLQPAQVAALPDDLSDAAAVAAATDWEARGWPDFAMYHPIFLAAPEARIYAGDVPRSVVRMAIRDGAAAAFGAEAARYGLTVPFGADMQAAQEQALLAAHCYAMPSDALAGMVEAQRLRDAVLAQAAMTALRETGGPVAVITGVEHARTDIGVPALIRLADPSVTVLSVGQMETVPEGRPPHDLWIVTDGVKDRGDPCEGFGSTEG</sequence>
<evidence type="ECO:0000313" key="4">
    <source>
        <dbReference type="Proteomes" id="UP000731907"/>
    </source>
</evidence>
<feature type="chain" id="PRO_5047448532" evidence="1">
    <location>
        <begin position="18"/>
        <end position="270"/>
    </location>
</feature>
<feature type="signal peptide" evidence="1">
    <location>
        <begin position="1"/>
        <end position="17"/>
    </location>
</feature>
<evidence type="ECO:0000259" key="2">
    <source>
        <dbReference type="Pfam" id="PF04187"/>
    </source>
</evidence>
<dbReference type="Gene3D" id="3.40.50.11550">
    <property type="match status" value="1"/>
</dbReference>
<organism evidence="3 4">
    <name type="scientific">Paragemmobacter amnigenus</name>
    <dbReference type="NCBI Taxonomy" id="2852097"/>
    <lineage>
        <taxon>Bacteria</taxon>
        <taxon>Pseudomonadati</taxon>
        <taxon>Pseudomonadota</taxon>
        <taxon>Alphaproteobacteria</taxon>
        <taxon>Rhodobacterales</taxon>
        <taxon>Paracoccaceae</taxon>
        <taxon>Paragemmobacter</taxon>
    </lineage>
</organism>
<dbReference type="SUPFAM" id="SSF159501">
    <property type="entry name" value="EreA/ChaN-like"/>
    <property type="match status" value="1"/>
</dbReference>
<keyword evidence="1" id="KW-0732">Signal</keyword>
<dbReference type="EMBL" id="JAAATX020000015">
    <property type="protein sequence ID" value="MBU9699881.1"/>
    <property type="molecule type" value="Genomic_DNA"/>
</dbReference>
<keyword evidence="3" id="KW-0449">Lipoprotein</keyword>
<evidence type="ECO:0000313" key="3">
    <source>
        <dbReference type="EMBL" id="MBU9699881.1"/>
    </source>
</evidence>
<dbReference type="Pfam" id="PF04187">
    <property type="entry name" value="Cofac_haem_bdg"/>
    <property type="match status" value="1"/>
</dbReference>
<dbReference type="RefSeq" id="WP_161763939.1">
    <property type="nucleotide sequence ID" value="NZ_JAAATX020000015.1"/>
</dbReference>
<keyword evidence="4" id="KW-1185">Reference proteome</keyword>